<protein>
    <recommendedName>
        <fullName evidence="2">DUF7159 domain-containing protein</fullName>
    </recommendedName>
</protein>
<reference evidence="4" key="1">
    <citation type="submission" date="2016-10" db="EMBL/GenBank/DDBJ databases">
        <authorList>
            <person name="Varghese N."/>
            <person name="Submissions S."/>
        </authorList>
    </citation>
    <scope>NUCLEOTIDE SEQUENCE [LARGE SCALE GENOMIC DNA]</scope>
    <source>
        <strain evidence="4">DSM 45405</strain>
    </source>
</reference>
<keyword evidence="4" id="KW-1185">Reference proteome</keyword>
<organism evidence="3 4">
    <name type="scientific">Mycolicibacterium rutilum</name>
    <name type="common">Mycobacterium rutilum</name>
    <dbReference type="NCBI Taxonomy" id="370526"/>
    <lineage>
        <taxon>Bacteria</taxon>
        <taxon>Bacillati</taxon>
        <taxon>Actinomycetota</taxon>
        <taxon>Actinomycetes</taxon>
        <taxon>Mycobacteriales</taxon>
        <taxon>Mycobacteriaceae</taxon>
        <taxon>Mycolicibacterium</taxon>
    </lineage>
</organism>
<feature type="compositionally biased region" description="Pro residues" evidence="1">
    <location>
        <begin position="394"/>
        <end position="415"/>
    </location>
</feature>
<dbReference type="Pfam" id="PF23717">
    <property type="entry name" value="DUF7159"/>
    <property type="match status" value="1"/>
</dbReference>
<proteinExistence type="predicted"/>
<feature type="domain" description="DUF7159" evidence="2">
    <location>
        <begin position="2"/>
        <end position="223"/>
    </location>
</feature>
<dbReference type="Proteomes" id="UP000182915">
    <property type="component" value="Chromosome I"/>
</dbReference>
<feature type="region of interest" description="Disordered" evidence="1">
    <location>
        <begin position="394"/>
        <end position="428"/>
    </location>
</feature>
<accession>A0A1H6L598</accession>
<evidence type="ECO:0000259" key="2">
    <source>
        <dbReference type="Pfam" id="PF23717"/>
    </source>
</evidence>
<gene>
    <name evidence="3" type="ORF">SAMN04489835_4196</name>
</gene>
<dbReference type="EMBL" id="LT629971">
    <property type="protein sequence ID" value="SEH79335.1"/>
    <property type="molecule type" value="Genomic_DNA"/>
</dbReference>
<evidence type="ECO:0000256" key="1">
    <source>
        <dbReference type="SAM" id="MobiDB-lite"/>
    </source>
</evidence>
<name>A0A1H6L598_MYCRU</name>
<sequence>MDTVLGMSMTSSGIAWVLQQGTGADALTLDHDHFSVLSDVATDGDITKHEAAVRGARAIAEASGHQVRMIGLTWSNDVEAKAALLLKSLPDMGFDTVAAVPLADATQEWAQAYGRHLGFDRCALCVVEPSAVTVVSVLYNFVRTATTQMRESADGIARWLTGVFEVNRSQPESLYLLGTRGDLELIAGTLDEALPMPVVASDDAQLALARGAALRAVVQPEPAAKADVAEETVRLATSRPRSYARFKPHARVATVVAVAAVALFAIGPEFTADEETPVPTEAASSSTASTTSISVHAVPSAPKPPAVVQQLAAAPVPEAPPVAEVYLAPEVPTVAEAEPVPEAVPAVAEAPAEVAPVAPAPAAPVVATAPAPQILPAPLLPAPVLPPPAVLPPAPAAPLDPVPAPPAPAPPPPDPIQMVLSPLFGGLP</sequence>
<dbReference type="OrthoDB" id="4764723at2"/>
<dbReference type="STRING" id="370526.SAMN04489835_4196"/>
<evidence type="ECO:0000313" key="4">
    <source>
        <dbReference type="Proteomes" id="UP000182915"/>
    </source>
</evidence>
<dbReference type="InterPro" id="IPR055583">
    <property type="entry name" value="DUF7159"/>
</dbReference>
<dbReference type="RefSeq" id="WP_083408799.1">
    <property type="nucleotide sequence ID" value="NZ_LT629971.1"/>
</dbReference>
<evidence type="ECO:0000313" key="3">
    <source>
        <dbReference type="EMBL" id="SEH79335.1"/>
    </source>
</evidence>
<dbReference type="AlphaFoldDB" id="A0A1H6L598"/>